<comment type="subcellular location">
    <subcellularLocation>
        <location evidence="1">Membrane</location>
    </subcellularLocation>
</comment>
<feature type="active site" description="Proton donor/acceptor" evidence="7">
    <location>
        <position position="193"/>
    </location>
</feature>
<keyword evidence="11" id="KW-1185">Reference proteome</keyword>
<evidence type="ECO:0000313" key="10">
    <source>
        <dbReference type="EMBL" id="SDG43750.1"/>
    </source>
</evidence>
<reference evidence="11" key="1">
    <citation type="submission" date="2016-10" db="EMBL/GenBank/DDBJ databases">
        <authorList>
            <person name="Varghese N."/>
            <person name="Submissions S."/>
        </authorList>
    </citation>
    <scope>NUCLEOTIDE SEQUENCE [LARGE SCALE GENOMIC DNA]</scope>
    <source>
        <strain evidence="11">BP1-148</strain>
    </source>
</reference>
<evidence type="ECO:0000256" key="2">
    <source>
        <dbReference type="ARBA" id="ARBA00008683"/>
    </source>
</evidence>
<evidence type="ECO:0000256" key="7">
    <source>
        <dbReference type="PIRSR" id="PIRSR001217-1"/>
    </source>
</evidence>
<dbReference type="Pfam" id="PF01343">
    <property type="entry name" value="Peptidase_S49"/>
    <property type="match status" value="2"/>
</dbReference>
<keyword evidence="5" id="KW-0720">Serine protease</keyword>
<dbReference type="InterPro" id="IPR047272">
    <property type="entry name" value="S49_SppA_C"/>
</dbReference>
<dbReference type="InterPro" id="IPR002142">
    <property type="entry name" value="Peptidase_S49"/>
</dbReference>
<dbReference type="GO" id="GO:0008236">
    <property type="term" value="F:serine-type peptidase activity"/>
    <property type="evidence" value="ECO:0007669"/>
    <property type="project" value="UniProtKB-KW"/>
</dbReference>
<keyword evidence="4" id="KW-0378">Hydrolase</keyword>
<comment type="similarity">
    <text evidence="2">Belongs to the peptidase S49 family.</text>
</comment>
<dbReference type="PANTHER" id="PTHR33209">
    <property type="entry name" value="PROTEASE 4"/>
    <property type="match status" value="1"/>
</dbReference>
<dbReference type="PANTHER" id="PTHR33209:SF1">
    <property type="entry name" value="PEPTIDASE S49 DOMAIN-CONTAINING PROTEIN"/>
    <property type="match status" value="1"/>
</dbReference>
<dbReference type="EMBL" id="FNCQ01000004">
    <property type="protein sequence ID" value="SDG43750.1"/>
    <property type="molecule type" value="Genomic_DNA"/>
</dbReference>
<dbReference type="InterPro" id="IPR029045">
    <property type="entry name" value="ClpP/crotonase-like_dom_sf"/>
</dbReference>
<feature type="domain" description="Peptidase S49" evidence="9">
    <location>
        <begin position="125"/>
        <end position="271"/>
    </location>
</feature>
<keyword evidence="8" id="KW-0812">Transmembrane</keyword>
<dbReference type="AlphaFoldDB" id="A0A1G7UAF9"/>
<feature type="active site" description="Nucleophile" evidence="7">
    <location>
        <position position="392"/>
    </location>
</feature>
<evidence type="ECO:0000256" key="6">
    <source>
        <dbReference type="ARBA" id="ARBA00023136"/>
    </source>
</evidence>
<feature type="transmembrane region" description="Helical" evidence="8">
    <location>
        <begin position="7"/>
        <end position="34"/>
    </location>
</feature>
<name>A0A1G7UAF9_9BACT</name>
<dbReference type="Gene3D" id="3.90.226.10">
    <property type="entry name" value="2-enoyl-CoA Hydratase, Chain A, domain 1"/>
    <property type="match status" value="2"/>
</dbReference>
<accession>A0A1G7UAF9</accession>
<dbReference type="GO" id="GO:0016020">
    <property type="term" value="C:membrane"/>
    <property type="evidence" value="ECO:0007669"/>
    <property type="project" value="UniProtKB-SubCell"/>
</dbReference>
<evidence type="ECO:0000313" key="11">
    <source>
        <dbReference type="Proteomes" id="UP000198779"/>
    </source>
</evidence>
<evidence type="ECO:0000256" key="8">
    <source>
        <dbReference type="SAM" id="Phobius"/>
    </source>
</evidence>
<evidence type="ECO:0000256" key="5">
    <source>
        <dbReference type="ARBA" id="ARBA00022825"/>
    </source>
</evidence>
<dbReference type="SUPFAM" id="SSF52096">
    <property type="entry name" value="ClpP/crotonase"/>
    <property type="match status" value="2"/>
</dbReference>
<dbReference type="InterPro" id="IPR004635">
    <property type="entry name" value="Pept_S49_SppA"/>
</dbReference>
<protein>
    <submittedName>
        <fullName evidence="10">Protease-4</fullName>
    </submittedName>
</protein>
<dbReference type="NCBIfam" id="TIGR00705">
    <property type="entry name" value="SppA_67K"/>
    <property type="match status" value="1"/>
</dbReference>
<dbReference type="GO" id="GO:0006465">
    <property type="term" value="P:signal peptide processing"/>
    <property type="evidence" value="ECO:0007669"/>
    <property type="project" value="InterPro"/>
</dbReference>
<sequence>MKEFFKYALATVCGIIALGIVAGIIMMISFAGIVASGNATTEIKENSVLVFKLNGTVNERTEEGTPFDALLGTADMSSMGLDDILAAIKKAKNNEDIKGIYIEGGATVFDSPATAQQVRDALEDFKKSGKWIIAYADQYLQASYYVASVADSLFINKTGMIDFKGMGGKGYYMTGLYEKVGVKYQCTRVGKYKSAVESVTRKDMSDNDREQRLAMYQGIWQHWLKQMAASRKVTAEQLNKVADDSIMVFANINDYKTAKLIDGAMYPDAIKNIIKDKLGLDEDDDINQVTMSEMLNVPEDEKEDGGKIAIYYAYGEIVDQPLSGFASEHAIVGSEVVEDLKKLADDDDIKAVVMRVNSPGGSAIASEQIWHAIKLLKEKKPIVVSMGGYAASGGYMISAPANYIIAEPTTVTGSIGIFGLIPNASELVTEKLGVTWDGVQTNKHTDYETNLVFGKDNEEELRFLQTYVDRGYDTFLSIVAEGRGMTKEQVHEIAQGRVWLATDALPIKLVDKIGSLNDAVKKAAELADCSEYYTAPYPGKSSWFDQLLAATNDSKGTYLDQQLKETLGELYEPVIELRKDCQRNRLQARFPFATTIK</sequence>
<dbReference type="Proteomes" id="UP000198779">
    <property type="component" value="Unassembled WGS sequence"/>
</dbReference>
<dbReference type="STRING" id="645274.SAMN04487901_10423"/>
<evidence type="ECO:0000256" key="1">
    <source>
        <dbReference type="ARBA" id="ARBA00004370"/>
    </source>
</evidence>
<organism evidence="10 11">
    <name type="scientific">Prevotella communis</name>
    <dbReference type="NCBI Taxonomy" id="2913614"/>
    <lineage>
        <taxon>Bacteria</taxon>
        <taxon>Pseudomonadati</taxon>
        <taxon>Bacteroidota</taxon>
        <taxon>Bacteroidia</taxon>
        <taxon>Bacteroidales</taxon>
        <taxon>Prevotellaceae</taxon>
        <taxon>Prevotella</taxon>
    </lineage>
</organism>
<proteinExistence type="inferred from homology"/>
<dbReference type="CDD" id="cd07018">
    <property type="entry name" value="S49_SppA_67K_type"/>
    <property type="match status" value="1"/>
</dbReference>
<evidence type="ECO:0000256" key="4">
    <source>
        <dbReference type="ARBA" id="ARBA00022801"/>
    </source>
</evidence>
<dbReference type="PIRSF" id="PIRSF001217">
    <property type="entry name" value="Protease_4_SppA"/>
    <property type="match status" value="1"/>
</dbReference>
<dbReference type="RefSeq" id="WP_091815431.1">
    <property type="nucleotide sequence ID" value="NZ_FNCQ01000004.1"/>
</dbReference>
<gene>
    <name evidence="10" type="ORF">SAMN04487901_10423</name>
</gene>
<evidence type="ECO:0000259" key="9">
    <source>
        <dbReference type="Pfam" id="PF01343"/>
    </source>
</evidence>
<dbReference type="Gene3D" id="6.20.330.10">
    <property type="match status" value="1"/>
</dbReference>
<dbReference type="CDD" id="cd07023">
    <property type="entry name" value="S49_Sppa_N_C"/>
    <property type="match status" value="1"/>
</dbReference>
<evidence type="ECO:0000256" key="3">
    <source>
        <dbReference type="ARBA" id="ARBA00022670"/>
    </source>
</evidence>
<keyword evidence="6 8" id="KW-0472">Membrane</keyword>
<keyword evidence="8" id="KW-1133">Transmembrane helix</keyword>
<keyword evidence="3 10" id="KW-0645">Protease</keyword>
<dbReference type="NCBIfam" id="TIGR00706">
    <property type="entry name" value="SppA_dom"/>
    <property type="match status" value="1"/>
</dbReference>
<dbReference type="InterPro" id="IPR004634">
    <property type="entry name" value="Pept_S49_pIV"/>
</dbReference>
<feature type="domain" description="Peptidase S49" evidence="9">
    <location>
        <begin position="375"/>
        <end position="528"/>
    </location>
</feature>
<dbReference type="InterPro" id="IPR047217">
    <property type="entry name" value="S49_SppA_67K_type_N"/>
</dbReference>